<dbReference type="Proteomes" id="UP000064912">
    <property type="component" value="Chromosome"/>
</dbReference>
<dbReference type="PANTHER" id="PTHR33383">
    <property type="entry name" value="MEMBRANE PROTEIN INSERTION EFFICIENCY FACTOR-RELATED"/>
    <property type="match status" value="1"/>
</dbReference>
<dbReference type="EMBL" id="AP014800">
    <property type="protein sequence ID" value="BAQ70606.1"/>
    <property type="molecule type" value="Genomic_DNA"/>
</dbReference>
<dbReference type="NCBIfam" id="TIGR00278">
    <property type="entry name" value="membrane protein insertion efficiency factor YidD"/>
    <property type="match status" value="1"/>
</dbReference>
<proteinExistence type="predicted"/>
<gene>
    <name evidence="1" type="ORF">NHU_03473</name>
</gene>
<dbReference type="SMART" id="SM01234">
    <property type="entry name" value="Haemolytic"/>
    <property type="match status" value="1"/>
</dbReference>
<dbReference type="KEGG" id="rsu:NHU_03473"/>
<evidence type="ECO:0000313" key="2">
    <source>
        <dbReference type="Proteomes" id="UP000064912"/>
    </source>
</evidence>
<dbReference type="InterPro" id="IPR002696">
    <property type="entry name" value="Membr_insert_effic_factor_YidD"/>
</dbReference>
<reference evidence="1 2" key="1">
    <citation type="submission" date="2015-02" db="EMBL/GenBank/DDBJ databases">
        <title>Genome sequene of Rhodovulum sulfidophilum DSM 2351.</title>
        <authorList>
            <person name="Nagao N."/>
        </authorList>
    </citation>
    <scope>NUCLEOTIDE SEQUENCE [LARGE SCALE GENOMIC DNA]</scope>
    <source>
        <strain evidence="1 2">DSM 2351</strain>
    </source>
</reference>
<dbReference type="eggNOG" id="COG0759">
    <property type="taxonomic scope" value="Bacteria"/>
</dbReference>
<dbReference type="Pfam" id="PF01809">
    <property type="entry name" value="YidD"/>
    <property type="match status" value="1"/>
</dbReference>
<dbReference type="AlphaFoldDB" id="A0A0D6B6B7"/>
<protein>
    <submittedName>
        <fullName evidence="1">Conserved domain protein</fullName>
    </submittedName>
</protein>
<dbReference type="PANTHER" id="PTHR33383:SF1">
    <property type="entry name" value="MEMBRANE PROTEIN INSERTION EFFICIENCY FACTOR-RELATED"/>
    <property type="match status" value="1"/>
</dbReference>
<sequence length="62" mass="6907">MLSPWIGFNCRYQPTCSAYALEALETHGALRGGALAFWRILRCNPWGGCGYDPVPPKPDPKR</sequence>
<name>A0A0D6B6B7_RHOSU</name>
<accession>A0A0D6B6B7</accession>
<evidence type="ECO:0000313" key="1">
    <source>
        <dbReference type="EMBL" id="BAQ70606.1"/>
    </source>
</evidence>
<organism evidence="1 2">
    <name type="scientific">Rhodovulum sulfidophilum</name>
    <name type="common">Rhodobacter sulfidophilus</name>
    <dbReference type="NCBI Taxonomy" id="35806"/>
    <lineage>
        <taxon>Bacteria</taxon>
        <taxon>Pseudomonadati</taxon>
        <taxon>Pseudomonadota</taxon>
        <taxon>Alphaproteobacteria</taxon>
        <taxon>Rhodobacterales</taxon>
        <taxon>Paracoccaceae</taxon>
        <taxon>Rhodovulum</taxon>
    </lineage>
</organism>
<dbReference type="PATRIC" id="fig|35806.4.peg.3567"/>